<dbReference type="KEGG" id="cyj:Cyan7822_3283"/>
<proteinExistence type="predicted"/>
<dbReference type="AlphaFoldDB" id="E0U8P9"/>
<organism evidence="2 5">
    <name type="scientific">Gloeothece verrucosa (strain PCC 7822)</name>
    <name type="common">Cyanothece sp. (strain PCC 7822)</name>
    <dbReference type="NCBI Taxonomy" id="497965"/>
    <lineage>
        <taxon>Bacteria</taxon>
        <taxon>Bacillati</taxon>
        <taxon>Cyanobacteriota</taxon>
        <taxon>Cyanophyceae</taxon>
        <taxon>Oscillatoriophycideae</taxon>
        <taxon>Chroococcales</taxon>
        <taxon>Aphanothecaceae</taxon>
        <taxon>Gloeothece</taxon>
        <taxon>Gloeothece verrucosa</taxon>
    </lineage>
</organism>
<dbReference type="EMBL" id="CP002198">
    <property type="protein sequence ID" value="ADN14913.1"/>
    <property type="molecule type" value="Genomic_DNA"/>
</dbReference>
<dbReference type="EMBL" id="CP002198">
    <property type="protein sequence ID" value="ADN14566.1"/>
    <property type="molecule type" value="Genomic_DNA"/>
</dbReference>
<sequence length="91" mass="10695">MNFEYRGKPLGHWLLIRFEFWREYSEGCGVFAPHEITSLQRLQLFCLGASISEYFPFGDESLIDFPSDEARDFFCWLNGGWKNLESQGWSS</sequence>
<dbReference type="EMBL" id="CP002198">
    <property type="protein sequence ID" value="ADN16419.1"/>
    <property type="molecule type" value="Genomic_DNA"/>
</dbReference>
<reference evidence="5" key="2">
    <citation type="journal article" date="2011" name="MBio">
        <title>Novel metabolic attributes of the genus Cyanothece, comprising a group of unicellular nitrogen-fixing Cyanobacteria.</title>
        <authorList>
            <person name="Bandyopadhyay A."/>
            <person name="Elvitigala T."/>
            <person name="Welsh E."/>
            <person name="Stockel J."/>
            <person name="Liberton M."/>
            <person name="Min H."/>
            <person name="Sherman L.A."/>
            <person name="Pakrasi H.B."/>
        </authorList>
    </citation>
    <scope>NUCLEOTIDE SEQUENCE [LARGE SCALE GENOMIC DNA]</scope>
    <source>
        <strain evidence="5">PCC 7822</strain>
    </source>
</reference>
<dbReference type="KEGG" id="cyj:Cyan7822_2956"/>
<reference evidence="2" key="1">
    <citation type="submission" date="2010-09" db="EMBL/GenBank/DDBJ databases">
        <title>Complete sequence of Chromosome of Cyanothece sp. PCC 7822.</title>
        <authorList>
            <consortium name="US DOE Joint Genome Institute"/>
            <person name="Lucas S."/>
            <person name="Copeland A."/>
            <person name="Lapidus A."/>
            <person name="Cheng J.-F."/>
            <person name="Bruce D."/>
            <person name="Goodwin L."/>
            <person name="Pitluck S."/>
            <person name="Saunders E."/>
            <person name="Brettin T."/>
            <person name="Detter J.C."/>
            <person name="Han C."/>
            <person name="Land M."/>
            <person name="Hauser L."/>
            <person name="Chang Y.-J."/>
            <person name="Jeffries C."/>
            <person name="Kyrpides N."/>
            <person name="Ivanova N."/>
            <person name="Mikhailova N."/>
            <person name="Pakrasi H."/>
            <person name="Sherman L."/>
            <person name="Woyke T."/>
        </authorList>
    </citation>
    <scope>NUCLEOTIDE SEQUENCE</scope>
    <source>
        <strain evidence="2">PCC 7822</strain>
    </source>
</reference>
<keyword evidence="5" id="KW-1185">Reference proteome</keyword>
<evidence type="ECO:0000313" key="4">
    <source>
        <dbReference type="EMBL" id="ADN16419.1"/>
    </source>
</evidence>
<evidence type="ECO:0000313" key="1">
    <source>
        <dbReference type="EMBL" id="ADN14566.1"/>
    </source>
</evidence>
<dbReference type="Proteomes" id="UP000008206">
    <property type="component" value="Chromosome"/>
</dbReference>
<dbReference type="STRING" id="497965.Cyan7822_2595"/>
<dbReference type="KEGG" id="cyj:Cyan7822_4509"/>
<accession>E0U8P9</accession>
<evidence type="ECO:0000313" key="5">
    <source>
        <dbReference type="Proteomes" id="UP000008206"/>
    </source>
</evidence>
<dbReference type="HOGENOM" id="CLU_2422003_0_0_3"/>
<gene>
    <name evidence="1" type="ordered locus">Cyan7822_2595</name>
    <name evidence="2" type="ordered locus">Cyan7822_2956</name>
    <name evidence="3" type="ordered locus">Cyan7822_3283</name>
    <name evidence="4" type="ordered locus">Cyan7822_4509</name>
</gene>
<protein>
    <submittedName>
        <fullName evidence="2">Uncharacterized protein</fullName>
    </submittedName>
</protein>
<dbReference type="EMBL" id="CP002198">
    <property type="protein sequence ID" value="ADN15233.1"/>
    <property type="molecule type" value="Genomic_DNA"/>
</dbReference>
<evidence type="ECO:0000313" key="3">
    <source>
        <dbReference type="EMBL" id="ADN15233.1"/>
    </source>
</evidence>
<name>E0U8P9_GLOV7</name>
<dbReference type="RefSeq" id="WP_013322671.1">
    <property type="nucleotide sequence ID" value="NC_014501.1"/>
</dbReference>
<evidence type="ECO:0000313" key="2">
    <source>
        <dbReference type="EMBL" id="ADN14913.1"/>
    </source>
</evidence>
<dbReference type="KEGG" id="cyj:Cyan7822_2595"/>